<accession>A0A4S4DAV8</accession>
<dbReference type="SMART" id="SM00353">
    <property type="entry name" value="HLH"/>
    <property type="match status" value="1"/>
</dbReference>
<evidence type="ECO:0000313" key="8">
    <source>
        <dbReference type="Proteomes" id="UP000306102"/>
    </source>
</evidence>
<organism evidence="7 8">
    <name type="scientific">Camellia sinensis var. sinensis</name>
    <name type="common">China tea</name>
    <dbReference type="NCBI Taxonomy" id="542762"/>
    <lineage>
        <taxon>Eukaryota</taxon>
        <taxon>Viridiplantae</taxon>
        <taxon>Streptophyta</taxon>
        <taxon>Embryophyta</taxon>
        <taxon>Tracheophyta</taxon>
        <taxon>Spermatophyta</taxon>
        <taxon>Magnoliopsida</taxon>
        <taxon>eudicotyledons</taxon>
        <taxon>Gunneridae</taxon>
        <taxon>Pentapetalae</taxon>
        <taxon>asterids</taxon>
        <taxon>Ericales</taxon>
        <taxon>Theaceae</taxon>
        <taxon>Camellia</taxon>
    </lineage>
</organism>
<dbReference type="SUPFAM" id="SSF47459">
    <property type="entry name" value="HLH, helix-loop-helix DNA-binding domain"/>
    <property type="match status" value="1"/>
</dbReference>
<protein>
    <recommendedName>
        <fullName evidence="6">BHLH domain-containing protein</fullName>
    </recommendedName>
</protein>
<evidence type="ECO:0000256" key="1">
    <source>
        <dbReference type="ARBA" id="ARBA00004123"/>
    </source>
</evidence>
<dbReference type="InterPro" id="IPR024097">
    <property type="entry name" value="bHLH_ZIP_TF"/>
</dbReference>
<dbReference type="Pfam" id="PF00010">
    <property type="entry name" value="HLH"/>
    <property type="match status" value="1"/>
</dbReference>
<dbReference type="FunFam" id="4.10.280.10:FF:000042">
    <property type="entry name" value="transcription factor bHLH48-like isoform X1"/>
    <property type="match status" value="1"/>
</dbReference>
<evidence type="ECO:0000256" key="5">
    <source>
        <dbReference type="SAM" id="MobiDB-lite"/>
    </source>
</evidence>
<comment type="subcellular location">
    <subcellularLocation>
        <location evidence="1">Nucleus</location>
    </subcellularLocation>
</comment>
<dbReference type="Proteomes" id="UP000306102">
    <property type="component" value="Unassembled WGS sequence"/>
</dbReference>
<sequence>MERISGTEIRSASCGEKTEEIGVESLQFGEEIQRLMAAPPEAGSSFTALLELPVNQAMVLLHSPETNKTPANDRIDHRRLNCTLTFPSNTALLERASRFSVFAADKSLETSSIPSNSCPNSHKVKQEPVDSDSNTNSSHPIVPNHNKKSTKRKEPEKNKGLGKRASKSVANEASDDGDKLPYVHVRARRGQATDSHSLAERARREKINARMKLLQELVPGCNKISGTAMVLDEIINHVQSLQRQVEFLSMRLAAVNPRIDFNLDSLLTAEIGAPMDSNFLSMVMPHQWPEGQVNGNRQQYQQLWHFDGLHPPVWERENNLNFVTPEISLMSSGEFHVNTQFLLHSFSTFPCFDTEQMRNSFHREFHYPTKGEKTPHLMNGEHANPSSLIPISPQEEMRIPSVRSSAVRSSDFEIVFMDFADHLHFTDRLQDRCLLTYEFSYDLRASWVFSLFFQVKSSQHFKGVEVAMNRLTRFFESEEKIQEFRTIHNIPDDIVVHLPVDDDDIIEGSKEWILLPLINIVEGVWFPLHPLLRVVLYFYGVSPGCPGAKLNYWAAGPGPHVRGPRPFVQNWAARAVGGAARAVEVVTQKLHTV</sequence>
<dbReference type="PANTHER" id="PTHR12565:SF112">
    <property type="entry name" value="TRANSCRIPTION FACTOR BHLH48-RELATED"/>
    <property type="match status" value="1"/>
</dbReference>
<dbReference type="EMBL" id="SDRB02011870">
    <property type="protein sequence ID" value="THF99692.1"/>
    <property type="molecule type" value="Genomic_DNA"/>
</dbReference>
<evidence type="ECO:0000256" key="2">
    <source>
        <dbReference type="ARBA" id="ARBA00023015"/>
    </source>
</evidence>
<evidence type="ECO:0000256" key="3">
    <source>
        <dbReference type="ARBA" id="ARBA00023163"/>
    </source>
</evidence>
<dbReference type="GO" id="GO:0046983">
    <property type="term" value="F:protein dimerization activity"/>
    <property type="evidence" value="ECO:0007669"/>
    <property type="project" value="InterPro"/>
</dbReference>
<proteinExistence type="predicted"/>
<dbReference type="PROSITE" id="PS50888">
    <property type="entry name" value="BHLH"/>
    <property type="match status" value="1"/>
</dbReference>
<name>A0A4S4DAV8_CAMSN</name>
<evidence type="ECO:0000313" key="7">
    <source>
        <dbReference type="EMBL" id="THF99692.1"/>
    </source>
</evidence>
<evidence type="ECO:0000259" key="6">
    <source>
        <dbReference type="PROSITE" id="PS50888"/>
    </source>
</evidence>
<dbReference type="InterPro" id="IPR036638">
    <property type="entry name" value="HLH_DNA-bd_sf"/>
</dbReference>
<dbReference type="CDD" id="cd18919">
    <property type="entry name" value="bHLH_AtBPE_like"/>
    <property type="match status" value="1"/>
</dbReference>
<dbReference type="GO" id="GO:0003700">
    <property type="term" value="F:DNA-binding transcription factor activity"/>
    <property type="evidence" value="ECO:0007669"/>
    <property type="project" value="TreeGrafter"/>
</dbReference>
<feature type="domain" description="BHLH" evidence="6">
    <location>
        <begin position="191"/>
        <end position="241"/>
    </location>
</feature>
<keyword evidence="3" id="KW-0804">Transcription</keyword>
<dbReference type="InterPro" id="IPR011598">
    <property type="entry name" value="bHLH_dom"/>
</dbReference>
<dbReference type="AlphaFoldDB" id="A0A4S4DAV8"/>
<dbReference type="Gene3D" id="4.10.280.10">
    <property type="entry name" value="Helix-loop-helix DNA-binding domain"/>
    <property type="match status" value="1"/>
</dbReference>
<dbReference type="GO" id="GO:0005634">
    <property type="term" value="C:nucleus"/>
    <property type="evidence" value="ECO:0007669"/>
    <property type="project" value="UniProtKB-SubCell"/>
</dbReference>
<comment type="caution">
    <text evidence="7">The sequence shown here is derived from an EMBL/GenBank/DDBJ whole genome shotgun (WGS) entry which is preliminary data.</text>
</comment>
<reference evidence="7 8" key="1">
    <citation type="journal article" date="2018" name="Proc. Natl. Acad. Sci. U.S.A.">
        <title>Draft genome sequence of Camellia sinensis var. sinensis provides insights into the evolution of the tea genome and tea quality.</title>
        <authorList>
            <person name="Wei C."/>
            <person name="Yang H."/>
            <person name="Wang S."/>
            <person name="Zhao J."/>
            <person name="Liu C."/>
            <person name="Gao L."/>
            <person name="Xia E."/>
            <person name="Lu Y."/>
            <person name="Tai Y."/>
            <person name="She G."/>
            <person name="Sun J."/>
            <person name="Cao H."/>
            <person name="Tong W."/>
            <person name="Gao Q."/>
            <person name="Li Y."/>
            <person name="Deng W."/>
            <person name="Jiang X."/>
            <person name="Wang W."/>
            <person name="Chen Q."/>
            <person name="Zhang S."/>
            <person name="Li H."/>
            <person name="Wu J."/>
            <person name="Wang P."/>
            <person name="Li P."/>
            <person name="Shi C."/>
            <person name="Zheng F."/>
            <person name="Jian J."/>
            <person name="Huang B."/>
            <person name="Shan D."/>
            <person name="Shi M."/>
            <person name="Fang C."/>
            <person name="Yue Y."/>
            <person name="Li F."/>
            <person name="Li D."/>
            <person name="Wei S."/>
            <person name="Han B."/>
            <person name="Jiang C."/>
            <person name="Yin Y."/>
            <person name="Xia T."/>
            <person name="Zhang Z."/>
            <person name="Bennetzen J.L."/>
            <person name="Zhao S."/>
            <person name="Wan X."/>
        </authorList>
    </citation>
    <scope>NUCLEOTIDE SEQUENCE [LARGE SCALE GENOMIC DNA]</scope>
    <source>
        <strain evidence="8">cv. Shuchazao</strain>
        <tissue evidence="7">Leaf</tissue>
    </source>
</reference>
<gene>
    <name evidence="7" type="ORF">TEA_001094</name>
</gene>
<keyword evidence="4" id="KW-0539">Nucleus</keyword>
<feature type="region of interest" description="Disordered" evidence="5">
    <location>
        <begin position="110"/>
        <end position="182"/>
    </location>
</feature>
<keyword evidence="2" id="KW-0805">Transcription regulation</keyword>
<dbReference type="PANTHER" id="PTHR12565">
    <property type="entry name" value="STEROL REGULATORY ELEMENT-BINDING PROTEIN"/>
    <property type="match status" value="1"/>
</dbReference>
<feature type="compositionally biased region" description="Polar residues" evidence="5">
    <location>
        <begin position="110"/>
        <end position="120"/>
    </location>
</feature>
<evidence type="ECO:0000256" key="4">
    <source>
        <dbReference type="ARBA" id="ARBA00023242"/>
    </source>
</evidence>
<keyword evidence="8" id="KW-1185">Reference proteome</keyword>